<dbReference type="AlphaFoldDB" id="A0AAV3XA82"/>
<proteinExistence type="predicted"/>
<comment type="caution">
    <text evidence="1">The sequence shown here is derived from an EMBL/GenBank/DDBJ whole genome shotgun (WGS) entry which is preliminary data.</text>
</comment>
<dbReference type="EMBL" id="BLAY01000042">
    <property type="protein sequence ID" value="GET38286.1"/>
    <property type="molecule type" value="Genomic_DNA"/>
</dbReference>
<accession>A0AAV3XA82</accession>
<dbReference type="Proteomes" id="UP001050975">
    <property type="component" value="Unassembled WGS sequence"/>
</dbReference>
<keyword evidence="2" id="KW-1185">Reference proteome</keyword>
<sequence length="93" mass="10605">MRSRQLGYAYPIFVSRAVGGRERECVGCAYRECVPALAYRSPSADSVILRKHTYTTLLFFSLTTYLYGVGKSICTHRIKNTSVITLKILVFYR</sequence>
<evidence type="ECO:0000313" key="1">
    <source>
        <dbReference type="EMBL" id="GET38286.1"/>
    </source>
</evidence>
<organism evidence="1 2">
    <name type="scientific">Microseira wollei NIES-4236</name>
    <dbReference type="NCBI Taxonomy" id="2530354"/>
    <lineage>
        <taxon>Bacteria</taxon>
        <taxon>Bacillati</taxon>
        <taxon>Cyanobacteriota</taxon>
        <taxon>Cyanophyceae</taxon>
        <taxon>Oscillatoriophycideae</taxon>
        <taxon>Aerosakkonematales</taxon>
        <taxon>Aerosakkonemataceae</taxon>
        <taxon>Microseira</taxon>
    </lineage>
</organism>
<gene>
    <name evidence="1" type="ORF">MiSe_30420</name>
</gene>
<name>A0AAV3XA82_9CYAN</name>
<protein>
    <submittedName>
        <fullName evidence="1">Uncharacterized protein</fullName>
    </submittedName>
</protein>
<reference evidence="1" key="1">
    <citation type="submission" date="2019-10" db="EMBL/GenBank/DDBJ databases">
        <title>Draft genome sequece of Microseira wollei NIES-4236.</title>
        <authorList>
            <person name="Yamaguchi H."/>
            <person name="Suzuki S."/>
            <person name="Kawachi M."/>
        </authorList>
    </citation>
    <scope>NUCLEOTIDE SEQUENCE</scope>
    <source>
        <strain evidence="1">NIES-4236</strain>
    </source>
</reference>
<evidence type="ECO:0000313" key="2">
    <source>
        <dbReference type="Proteomes" id="UP001050975"/>
    </source>
</evidence>